<dbReference type="InterPro" id="IPR005119">
    <property type="entry name" value="LysR_subst-bd"/>
</dbReference>
<keyword evidence="2" id="KW-0805">Transcription regulation</keyword>
<dbReference type="PANTHER" id="PTHR30126:SF64">
    <property type="entry name" value="HTH-TYPE TRANSCRIPTIONAL REGULATOR CITR"/>
    <property type="match status" value="1"/>
</dbReference>
<protein>
    <submittedName>
        <fullName evidence="6">DNA-binding transcriptional LysR family regulator</fullName>
    </submittedName>
</protein>
<dbReference type="Gene3D" id="3.40.190.290">
    <property type="match status" value="1"/>
</dbReference>
<evidence type="ECO:0000256" key="4">
    <source>
        <dbReference type="ARBA" id="ARBA00023163"/>
    </source>
</evidence>
<evidence type="ECO:0000313" key="7">
    <source>
        <dbReference type="Proteomes" id="UP000570361"/>
    </source>
</evidence>
<dbReference type="GO" id="GO:0000976">
    <property type="term" value="F:transcription cis-regulatory region binding"/>
    <property type="evidence" value="ECO:0007669"/>
    <property type="project" value="TreeGrafter"/>
</dbReference>
<dbReference type="RefSeq" id="WP_221401174.1">
    <property type="nucleotide sequence ID" value="NZ_JACHXK010000001.1"/>
</dbReference>
<dbReference type="InterPro" id="IPR036390">
    <property type="entry name" value="WH_DNA-bd_sf"/>
</dbReference>
<reference evidence="6 7" key="1">
    <citation type="submission" date="2020-08" db="EMBL/GenBank/DDBJ databases">
        <title>Genomic Encyclopedia of Type Strains, Phase III (KMG-III): the genomes of soil and plant-associated and newly described type strains.</title>
        <authorList>
            <person name="Whitman W."/>
        </authorList>
    </citation>
    <scope>NUCLEOTIDE SEQUENCE [LARGE SCALE GENOMIC DNA]</scope>
    <source>
        <strain evidence="6 7">CECT 5862</strain>
    </source>
</reference>
<dbReference type="SUPFAM" id="SSF46785">
    <property type="entry name" value="Winged helix' DNA-binding domain"/>
    <property type="match status" value="1"/>
</dbReference>
<proteinExistence type="inferred from homology"/>
<dbReference type="PANTHER" id="PTHR30126">
    <property type="entry name" value="HTH-TYPE TRANSCRIPTIONAL REGULATOR"/>
    <property type="match status" value="1"/>
</dbReference>
<feature type="domain" description="HTH lysR-type" evidence="5">
    <location>
        <begin position="17"/>
        <end position="74"/>
    </location>
</feature>
<dbReference type="Gene3D" id="1.10.10.10">
    <property type="entry name" value="Winged helix-like DNA-binding domain superfamily/Winged helix DNA-binding domain"/>
    <property type="match status" value="1"/>
</dbReference>
<dbReference type="InterPro" id="IPR036388">
    <property type="entry name" value="WH-like_DNA-bd_sf"/>
</dbReference>
<keyword evidence="7" id="KW-1185">Reference proteome</keyword>
<accession>A0A7W5AU76</accession>
<sequence>MKFITFVIEVFYITTIINSEWYRIFLTTARLGNLTKAAQELHITQPSVSYAIKQLEASLDVKLFDRLSKGVALTPEGATLLDYVEKSFTLLEAAESKLHAIKNLASGELRIGASGPMIKHLLLPSLDRFHADHPSVRIRLSQGSTSDIARRLKNGQLDIGLVHLPLSDPELAVRPLCEIQDCFVVGRNYQARSEQPLSVLELTRIPLLLFTPGSSTRQFVDTWLSAQGVSAEVDIELSSLDMLIELAVRGYGAAFLTRAFVQQELAEGTLFELPLLAPIPPRVIGIVTRQDASLSITAERFLQLLQQDDRV</sequence>
<evidence type="ECO:0000256" key="1">
    <source>
        <dbReference type="ARBA" id="ARBA00009437"/>
    </source>
</evidence>
<gene>
    <name evidence="6" type="ORF">FHS18_000667</name>
</gene>
<dbReference type="Pfam" id="PF00126">
    <property type="entry name" value="HTH_1"/>
    <property type="match status" value="1"/>
</dbReference>
<dbReference type="PRINTS" id="PR00039">
    <property type="entry name" value="HTHLYSR"/>
</dbReference>
<dbReference type="AlphaFoldDB" id="A0A7W5AU76"/>
<dbReference type="Pfam" id="PF03466">
    <property type="entry name" value="LysR_substrate"/>
    <property type="match status" value="1"/>
</dbReference>
<dbReference type="PROSITE" id="PS50931">
    <property type="entry name" value="HTH_LYSR"/>
    <property type="match status" value="1"/>
</dbReference>
<dbReference type="CDD" id="cd05466">
    <property type="entry name" value="PBP2_LTTR_substrate"/>
    <property type="match status" value="1"/>
</dbReference>
<dbReference type="EMBL" id="JACHXK010000001">
    <property type="protein sequence ID" value="MBB3108639.1"/>
    <property type="molecule type" value="Genomic_DNA"/>
</dbReference>
<comment type="similarity">
    <text evidence="1">Belongs to the LysR transcriptional regulatory family.</text>
</comment>
<keyword evidence="3 6" id="KW-0238">DNA-binding</keyword>
<dbReference type="SUPFAM" id="SSF53850">
    <property type="entry name" value="Periplasmic binding protein-like II"/>
    <property type="match status" value="1"/>
</dbReference>
<keyword evidence="4" id="KW-0804">Transcription</keyword>
<comment type="caution">
    <text evidence="6">The sequence shown here is derived from an EMBL/GenBank/DDBJ whole genome shotgun (WGS) entry which is preliminary data.</text>
</comment>
<dbReference type="FunFam" id="1.10.10.10:FF:000001">
    <property type="entry name" value="LysR family transcriptional regulator"/>
    <property type="match status" value="1"/>
</dbReference>
<dbReference type="InterPro" id="IPR000847">
    <property type="entry name" value="LysR_HTH_N"/>
</dbReference>
<evidence type="ECO:0000256" key="2">
    <source>
        <dbReference type="ARBA" id="ARBA00023015"/>
    </source>
</evidence>
<organism evidence="6 7">
    <name type="scientific">Paenibacillus phyllosphaerae</name>
    <dbReference type="NCBI Taxonomy" id="274593"/>
    <lineage>
        <taxon>Bacteria</taxon>
        <taxon>Bacillati</taxon>
        <taxon>Bacillota</taxon>
        <taxon>Bacilli</taxon>
        <taxon>Bacillales</taxon>
        <taxon>Paenibacillaceae</taxon>
        <taxon>Paenibacillus</taxon>
    </lineage>
</organism>
<name>A0A7W5AU76_9BACL</name>
<evidence type="ECO:0000256" key="3">
    <source>
        <dbReference type="ARBA" id="ARBA00023125"/>
    </source>
</evidence>
<dbReference type="GO" id="GO:0003700">
    <property type="term" value="F:DNA-binding transcription factor activity"/>
    <property type="evidence" value="ECO:0007669"/>
    <property type="project" value="InterPro"/>
</dbReference>
<evidence type="ECO:0000313" key="6">
    <source>
        <dbReference type="EMBL" id="MBB3108639.1"/>
    </source>
</evidence>
<dbReference type="Proteomes" id="UP000570361">
    <property type="component" value="Unassembled WGS sequence"/>
</dbReference>
<evidence type="ECO:0000259" key="5">
    <source>
        <dbReference type="PROSITE" id="PS50931"/>
    </source>
</evidence>